<reference evidence="2 3" key="1">
    <citation type="journal article" date="2015" name="Antonie Van Leeuwenhoek">
        <title>Tamlana nanhaiensis sp. nov., isolated from surface seawater collected from the South China Sea.</title>
        <authorList>
            <person name="Liu X."/>
            <person name="Lai Q."/>
            <person name="Du Y."/>
            <person name="Li G."/>
            <person name="Sun F."/>
            <person name="Shao Z."/>
        </authorList>
    </citation>
    <scope>NUCLEOTIDE SEQUENCE [LARGE SCALE GENOMIC DNA]</scope>
    <source>
        <strain evidence="2 3">FHC16</strain>
    </source>
</reference>
<sequence>MAFFVIYKTKTLVMKKILVLILVSVFFSCDTETASNTTNPTSAVEALTEYVTINKVFQDVGNNSGDNVLSAETSASARSTSHKGDATVTIEPYDLTSFPKTITINYGDGVLGPDGITRKGIVTIVSTNWYRVEGSTHTTTFTNFYHNDFKVEGTHIAENLGENNKGNLQFEVTITNGKITNNENQSIYYTENVTRTWIAGDNTPLYIWDDEYLLEGIQSGISSKGVNYTLTTDEALHFTLLPRNIESGILDVTLGVFNGIKIDYSESTITILGVVYPFEN</sequence>
<feature type="chain" id="PRO_5002325214" description="Lipoprotein" evidence="1">
    <location>
        <begin position="35"/>
        <end position="280"/>
    </location>
</feature>
<dbReference type="Proteomes" id="UP000032361">
    <property type="component" value="Unassembled WGS sequence"/>
</dbReference>
<evidence type="ECO:0008006" key="4">
    <source>
        <dbReference type="Google" id="ProtNLM"/>
    </source>
</evidence>
<evidence type="ECO:0000313" key="3">
    <source>
        <dbReference type="Proteomes" id="UP000032361"/>
    </source>
</evidence>
<name>A0A0D7W2S8_9FLAO</name>
<gene>
    <name evidence="2" type="ORF">PK35_08575</name>
</gene>
<comment type="caution">
    <text evidence="2">The sequence shown here is derived from an EMBL/GenBank/DDBJ whole genome shotgun (WGS) entry which is preliminary data.</text>
</comment>
<dbReference type="EMBL" id="JTDV01000005">
    <property type="protein sequence ID" value="KJD33013.1"/>
    <property type="molecule type" value="Genomic_DNA"/>
</dbReference>
<dbReference type="PATRIC" id="fig|1382798.3.peg.3063"/>
<evidence type="ECO:0000256" key="1">
    <source>
        <dbReference type="SAM" id="SignalP"/>
    </source>
</evidence>
<evidence type="ECO:0000313" key="2">
    <source>
        <dbReference type="EMBL" id="KJD33013.1"/>
    </source>
</evidence>
<organism evidence="2 3">
    <name type="scientific">Neotamlana nanhaiensis</name>
    <dbReference type="NCBI Taxonomy" id="1382798"/>
    <lineage>
        <taxon>Bacteria</taxon>
        <taxon>Pseudomonadati</taxon>
        <taxon>Bacteroidota</taxon>
        <taxon>Flavobacteriia</taxon>
        <taxon>Flavobacteriales</taxon>
        <taxon>Flavobacteriaceae</taxon>
        <taxon>Neotamlana</taxon>
    </lineage>
</organism>
<keyword evidence="3" id="KW-1185">Reference proteome</keyword>
<proteinExistence type="predicted"/>
<protein>
    <recommendedName>
        <fullName evidence="4">Lipoprotein</fullName>
    </recommendedName>
</protein>
<dbReference type="AlphaFoldDB" id="A0A0D7W2S8"/>
<feature type="signal peptide" evidence="1">
    <location>
        <begin position="1"/>
        <end position="34"/>
    </location>
</feature>
<keyword evidence="1" id="KW-0732">Signal</keyword>
<accession>A0A0D7W2S8</accession>